<dbReference type="InterPro" id="IPR011576">
    <property type="entry name" value="Pyridox_Oxase_N"/>
</dbReference>
<sequence>MSFPEKTDPIVAFHAWLAEAEKTEPNDPNAMTLATADAGGVPSARMVLLKGIDARGFVFYTNLGSRKAAEITANPHAALCFHWKSLRRQVRIEGRVEPVEEAEADTYFASRPRLSQIGAWASKQSQRMVGRFQFEARIARFTARFHLGAIPRPPFWSGFRVQPERIEFWEDRPFRLHMRYVFRRTEGGWMTEELYP</sequence>
<dbReference type="NCBIfam" id="NF004231">
    <property type="entry name" value="PRK05679.1"/>
    <property type="match status" value="1"/>
</dbReference>
<evidence type="ECO:0000256" key="3">
    <source>
        <dbReference type="ARBA" id="ARBA00022643"/>
    </source>
</evidence>
<keyword evidence="11" id="KW-1185">Reference proteome</keyword>
<dbReference type="PANTHER" id="PTHR10851:SF0">
    <property type="entry name" value="PYRIDOXINE-5'-PHOSPHATE OXIDASE"/>
    <property type="match status" value="1"/>
</dbReference>
<gene>
    <name evidence="6 10" type="primary">pdxH</name>
    <name evidence="10" type="ORF">HQ394_17455</name>
</gene>
<comment type="similarity">
    <text evidence="1 6">Belongs to the pyridoxamine 5'-phosphate oxidase family.</text>
</comment>
<feature type="binding site" evidence="6 7">
    <location>
        <position position="67"/>
    </location>
    <ligand>
        <name>FMN</name>
        <dbReference type="ChEBI" id="CHEBI:58210"/>
    </ligand>
</feature>
<keyword evidence="5 6" id="KW-0664">Pyridoxine biosynthesis</keyword>
<evidence type="ECO:0000256" key="2">
    <source>
        <dbReference type="ARBA" id="ARBA00022630"/>
    </source>
</evidence>
<feature type="binding site" evidence="6">
    <location>
        <begin position="175"/>
        <end position="177"/>
    </location>
    <ligand>
        <name>substrate</name>
    </ligand>
</feature>
<dbReference type="Pfam" id="PF10590">
    <property type="entry name" value="PNP_phzG_C"/>
    <property type="match status" value="1"/>
</dbReference>
<evidence type="ECO:0000256" key="7">
    <source>
        <dbReference type="PIRSR" id="PIRSR000190-2"/>
    </source>
</evidence>
<comment type="pathway">
    <text evidence="6">Cofactor metabolism; pyridoxal 5'-phosphate salvage; pyridoxal 5'-phosphate from pyridoxamine 5'-phosphate: step 1/1.</text>
</comment>
<feature type="binding site" evidence="6 7">
    <location>
        <position position="179"/>
    </location>
    <ligand>
        <name>FMN</name>
        <dbReference type="ChEBI" id="CHEBI:58210"/>
    </ligand>
</feature>
<feature type="binding site" evidence="6 7">
    <location>
        <begin position="60"/>
        <end position="61"/>
    </location>
    <ligand>
        <name>FMN</name>
        <dbReference type="ChEBI" id="CHEBI:58210"/>
    </ligand>
</feature>
<proteinExistence type="inferred from homology"/>
<dbReference type="SUPFAM" id="SSF50475">
    <property type="entry name" value="FMN-binding split barrel"/>
    <property type="match status" value="1"/>
</dbReference>
<feature type="binding site" evidence="6">
    <location>
        <position position="50"/>
    </location>
    <ligand>
        <name>substrate</name>
    </ligand>
</feature>
<dbReference type="AlphaFoldDB" id="A0A7H1N4Z0"/>
<dbReference type="Proteomes" id="UP000516369">
    <property type="component" value="Chromosome"/>
</dbReference>
<dbReference type="KEGG" id="dvn:HQ394_17455"/>
<feature type="binding site" evidence="6 7">
    <location>
        <position position="169"/>
    </location>
    <ligand>
        <name>FMN</name>
        <dbReference type="ChEBI" id="CHEBI:58210"/>
    </ligand>
</feature>
<evidence type="ECO:0000259" key="9">
    <source>
        <dbReference type="Pfam" id="PF10590"/>
    </source>
</evidence>
<comment type="pathway">
    <text evidence="6">Cofactor metabolism; pyridoxal 5'-phosphate salvage; pyridoxal 5'-phosphate from pyridoxine 5'-phosphate: step 1/1.</text>
</comment>
<dbReference type="GO" id="GO:0004733">
    <property type="term" value="F:pyridoxamine phosphate oxidase activity"/>
    <property type="evidence" value="ECO:0007669"/>
    <property type="project" value="UniProtKB-UniRule"/>
</dbReference>
<reference evidence="10 11" key="1">
    <citation type="submission" date="2020-05" db="EMBL/GenBank/DDBJ databases">
        <title>Complete closed genome sequence of Defluviicoccus vanus.</title>
        <authorList>
            <person name="Bessarab I."/>
            <person name="Arumugam K."/>
            <person name="Maszenan A.M."/>
            <person name="Seviour R.J."/>
            <person name="Williams R.B."/>
        </authorList>
    </citation>
    <scope>NUCLEOTIDE SEQUENCE [LARGE SCALE GENOMIC DNA]</scope>
    <source>
        <strain evidence="10 11">Ben 114</strain>
    </source>
</reference>
<evidence type="ECO:0000256" key="4">
    <source>
        <dbReference type="ARBA" id="ARBA00023002"/>
    </source>
</evidence>
<dbReference type="PIRSF" id="PIRSF000190">
    <property type="entry name" value="Pyd_amn-ph_oxd"/>
    <property type="match status" value="1"/>
</dbReference>
<evidence type="ECO:0000313" key="10">
    <source>
        <dbReference type="EMBL" id="QNT70776.1"/>
    </source>
</evidence>
<comment type="catalytic activity">
    <reaction evidence="6">
        <text>pyridoxine 5'-phosphate + O2 = pyridoxal 5'-phosphate + H2O2</text>
        <dbReference type="Rhea" id="RHEA:15149"/>
        <dbReference type="ChEBI" id="CHEBI:15379"/>
        <dbReference type="ChEBI" id="CHEBI:16240"/>
        <dbReference type="ChEBI" id="CHEBI:58589"/>
        <dbReference type="ChEBI" id="CHEBI:597326"/>
        <dbReference type="EC" id="1.4.3.5"/>
    </reaction>
</comment>
<dbReference type="InterPro" id="IPR019576">
    <property type="entry name" value="Pyridoxamine_oxidase_dimer_C"/>
</dbReference>
<comment type="subunit">
    <text evidence="6">Homodimer.</text>
</comment>
<feature type="binding site" evidence="6 7">
    <location>
        <begin position="45"/>
        <end position="50"/>
    </location>
    <ligand>
        <name>FMN</name>
        <dbReference type="ChEBI" id="CHEBI:58210"/>
    </ligand>
</feature>
<keyword evidence="2 6" id="KW-0285">Flavoprotein</keyword>
<dbReference type="RefSeq" id="WP_190261243.1">
    <property type="nucleotide sequence ID" value="NZ_CP053923.1"/>
</dbReference>
<dbReference type="UniPathway" id="UPA01068">
    <property type="reaction ID" value="UER00304"/>
</dbReference>
<feature type="binding site" evidence="6 7">
    <location>
        <begin position="124"/>
        <end position="125"/>
    </location>
    <ligand>
        <name>FMN</name>
        <dbReference type="ChEBI" id="CHEBI:58210"/>
    </ligand>
</feature>
<dbReference type="HAMAP" id="MF_01629">
    <property type="entry name" value="PdxH"/>
    <property type="match status" value="1"/>
</dbReference>
<feature type="binding site" evidence="6 7">
    <location>
        <position position="89"/>
    </location>
    <ligand>
        <name>FMN</name>
        <dbReference type="ChEBI" id="CHEBI:58210"/>
    </ligand>
</feature>
<dbReference type="NCBIfam" id="TIGR00558">
    <property type="entry name" value="pdxH"/>
    <property type="match status" value="1"/>
</dbReference>
<evidence type="ECO:0000259" key="8">
    <source>
        <dbReference type="Pfam" id="PF01243"/>
    </source>
</evidence>
<organism evidence="10 11">
    <name type="scientific">Defluviicoccus vanus</name>
    <dbReference type="NCBI Taxonomy" id="111831"/>
    <lineage>
        <taxon>Bacteria</taxon>
        <taxon>Pseudomonadati</taxon>
        <taxon>Pseudomonadota</taxon>
        <taxon>Alphaproteobacteria</taxon>
        <taxon>Rhodospirillales</taxon>
        <taxon>Rhodospirillaceae</taxon>
        <taxon>Defluviicoccus</taxon>
    </lineage>
</organism>
<dbReference type="EC" id="1.4.3.5" evidence="6"/>
<accession>A0A7H1N4Z0</accession>
<protein>
    <recommendedName>
        <fullName evidence="6">Pyridoxine/pyridoxamine 5'-phosphate oxidase</fullName>
        <ecNumber evidence="6">1.4.3.5</ecNumber>
    </recommendedName>
    <alternativeName>
        <fullName evidence="6">PNP/PMP oxidase</fullName>
        <shortName evidence="6">PNPOx</shortName>
    </alternativeName>
    <alternativeName>
        <fullName evidence="6">Pyridoxal 5'-phosphate synthase</fullName>
    </alternativeName>
</protein>
<name>A0A7H1N4Z0_9PROT</name>
<feature type="binding site" evidence="6 7">
    <location>
        <position position="66"/>
    </location>
    <ligand>
        <name>FMN</name>
        <dbReference type="ChEBI" id="CHEBI:58210"/>
    </ligand>
</feature>
<keyword evidence="3 6" id="KW-0288">FMN</keyword>
<dbReference type="InterPro" id="IPR000659">
    <property type="entry name" value="Pyridox_Oxase"/>
</dbReference>
<evidence type="ECO:0000256" key="5">
    <source>
        <dbReference type="ARBA" id="ARBA00023096"/>
    </source>
</evidence>
<dbReference type="Pfam" id="PF01243">
    <property type="entry name" value="PNPOx_N"/>
    <property type="match status" value="1"/>
</dbReference>
<dbReference type="GO" id="GO:0008615">
    <property type="term" value="P:pyridoxine biosynthetic process"/>
    <property type="evidence" value="ECO:0007669"/>
    <property type="project" value="UniProtKB-UniRule"/>
</dbReference>
<comment type="cofactor">
    <cofactor evidence="6 7">
        <name>FMN</name>
        <dbReference type="ChEBI" id="CHEBI:58210"/>
    </cofactor>
    <text evidence="6 7">Binds 1 FMN per subunit.</text>
</comment>
<feature type="domain" description="Pyridoxamine 5'-phosphate oxidase N-terminal" evidence="8">
    <location>
        <begin position="19"/>
        <end position="142"/>
    </location>
</feature>
<feature type="domain" description="Pyridoxine 5'-phosphate oxidase dimerisation C-terminal" evidence="9">
    <location>
        <begin position="156"/>
        <end position="196"/>
    </location>
</feature>
<dbReference type="PANTHER" id="PTHR10851">
    <property type="entry name" value="PYRIDOXINE-5-PHOSPHATE OXIDASE"/>
    <property type="match status" value="1"/>
</dbReference>
<keyword evidence="4 6" id="KW-0560">Oxidoreductase</keyword>
<comment type="catalytic activity">
    <reaction evidence="6">
        <text>pyridoxamine 5'-phosphate + O2 + H2O = pyridoxal 5'-phosphate + H2O2 + NH4(+)</text>
        <dbReference type="Rhea" id="RHEA:15817"/>
        <dbReference type="ChEBI" id="CHEBI:15377"/>
        <dbReference type="ChEBI" id="CHEBI:15379"/>
        <dbReference type="ChEBI" id="CHEBI:16240"/>
        <dbReference type="ChEBI" id="CHEBI:28938"/>
        <dbReference type="ChEBI" id="CHEBI:58451"/>
        <dbReference type="ChEBI" id="CHEBI:597326"/>
        <dbReference type="EC" id="1.4.3.5"/>
    </reaction>
</comment>
<dbReference type="EMBL" id="CP053923">
    <property type="protein sequence ID" value="QNT70776.1"/>
    <property type="molecule type" value="Genomic_DNA"/>
</dbReference>
<dbReference type="Gene3D" id="2.30.110.10">
    <property type="entry name" value="Electron Transport, Fmn-binding Protein, Chain A"/>
    <property type="match status" value="1"/>
</dbReference>
<feature type="binding site" evidence="6">
    <location>
        <position position="115"/>
    </location>
    <ligand>
        <name>substrate</name>
    </ligand>
</feature>
<feature type="binding site" evidence="6">
    <location>
        <position position="107"/>
    </location>
    <ligand>
        <name>substrate</name>
    </ligand>
</feature>
<evidence type="ECO:0000256" key="1">
    <source>
        <dbReference type="ARBA" id="ARBA00007301"/>
    </source>
</evidence>
<evidence type="ECO:0000256" key="6">
    <source>
        <dbReference type="HAMAP-Rule" id="MF_01629"/>
    </source>
</evidence>
<feature type="binding site" evidence="6">
    <location>
        <position position="111"/>
    </location>
    <ligand>
        <name>substrate</name>
    </ligand>
</feature>
<comment type="function">
    <text evidence="6">Catalyzes the oxidation of either pyridoxine 5'-phosphate (PNP) or pyridoxamine 5'-phosphate (PMP) into pyridoxal 5'-phosphate (PLP).</text>
</comment>
<evidence type="ECO:0000313" key="11">
    <source>
        <dbReference type="Proteomes" id="UP000516369"/>
    </source>
</evidence>
<dbReference type="InterPro" id="IPR012349">
    <property type="entry name" value="Split_barrel_FMN-bd"/>
</dbReference>
<dbReference type="GO" id="GO:0010181">
    <property type="term" value="F:FMN binding"/>
    <property type="evidence" value="ECO:0007669"/>
    <property type="project" value="UniProtKB-UniRule"/>
</dbReference>